<dbReference type="Proteomes" id="UP001295794">
    <property type="component" value="Unassembled WGS sequence"/>
</dbReference>
<reference evidence="2" key="1">
    <citation type="submission" date="2023-11" db="EMBL/GenBank/DDBJ databases">
        <authorList>
            <person name="De Vega J J."/>
            <person name="De Vega J J."/>
        </authorList>
    </citation>
    <scope>NUCLEOTIDE SEQUENCE</scope>
</reference>
<sequence>GVSIRSRCETAKAYGGVGHGCAECRGGEDSTVPSESGLPILRRRDGFDTDGEDSGEDSGEELRSKISLSPDQSSRARTGVPSVVESRLESTYLSRR</sequence>
<dbReference type="AlphaFoldDB" id="A0AAD2JXF2"/>
<accession>A0AAD2JXF2</accession>
<evidence type="ECO:0000313" key="3">
    <source>
        <dbReference type="Proteomes" id="UP001295794"/>
    </source>
</evidence>
<feature type="non-terminal residue" evidence="2">
    <location>
        <position position="96"/>
    </location>
</feature>
<feature type="compositionally biased region" description="Acidic residues" evidence="1">
    <location>
        <begin position="48"/>
        <end position="59"/>
    </location>
</feature>
<name>A0AAD2JXF2_9AGAR</name>
<feature type="compositionally biased region" description="Polar residues" evidence="1">
    <location>
        <begin position="66"/>
        <end position="76"/>
    </location>
</feature>
<keyword evidence="3" id="KW-1185">Reference proteome</keyword>
<feature type="region of interest" description="Disordered" evidence="1">
    <location>
        <begin position="19"/>
        <end position="96"/>
    </location>
</feature>
<proteinExistence type="predicted"/>
<protein>
    <submittedName>
        <fullName evidence="2">Uncharacterized protein</fullName>
    </submittedName>
</protein>
<comment type="caution">
    <text evidence="2">The sequence shown here is derived from an EMBL/GenBank/DDBJ whole genome shotgun (WGS) entry which is preliminary data.</text>
</comment>
<evidence type="ECO:0000256" key="1">
    <source>
        <dbReference type="SAM" id="MobiDB-lite"/>
    </source>
</evidence>
<gene>
    <name evidence="2" type="ORF">MYCIT1_LOCUS8332</name>
</gene>
<evidence type="ECO:0000313" key="2">
    <source>
        <dbReference type="EMBL" id="CAK5266531.1"/>
    </source>
</evidence>
<dbReference type="EMBL" id="CAVNYO010000109">
    <property type="protein sequence ID" value="CAK5266531.1"/>
    <property type="molecule type" value="Genomic_DNA"/>
</dbReference>
<organism evidence="2 3">
    <name type="scientific">Mycena citricolor</name>
    <dbReference type="NCBI Taxonomy" id="2018698"/>
    <lineage>
        <taxon>Eukaryota</taxon>
        <taxon>Fungi</taxon>
        <taxon>Dikarya</taxon>
        <taxon>Basidiomycota</taxon>
        <taxon>Agaricomycotina</taxon>
        <taxon>Agaricomycetes</taxon>
        <taxon>Agaricomycetidae</taxon>
        <taxon>Agaricales</taxon>
        <taxon>Marasmiineae</taxon>
        <taxon>Mycenaceae</taxon>
        <taxon>Mycena</taxon>
    </lineage>
</organism>